<dbReference type="GO" id="GO:0009055">
    <property type="term" value="F:electron transfer activity"/>
    <property type="evidence" value="ECO:0007669"/>
    <property type="project" value="UniProtKB-UniRule"/>
</dbReference>
<evidence type="ECO:0000256" key="5">
    <source>
        <dbReference type="ARBA" id="ARBA00023004"/>
    </source>
</evidence>
<comment type="similarity">
    <text evidence="7">Belongs to the MsrQ family.</text>
</comment>
<evidence type="ECO:0000256" key="4">
    <source>
        <dbReference type="ARBA" id="ARBA00022989"/>
    </source>
</evidence>
<organism evidence="9 10">
    <name type="scientific">Corticimicrobacter populi</name>
    <dbReference type="NCBI Taxonomy" id="2175229"/>
    <lineage>
        <taxon>Bacteria</taxon>
        <taxon>Pseudomonadati</taxon>
        <taxon>Pseudomonadota</taxon>
        <taxon>Betaproteobacteria</taxon>
        <taxon>Burkholderiales</taxon>
        <taxon>Alcaligenaceae</taxon>
        <taxon>Corticimicrobacter</taxon>
    </lineage>
</organism>
<dbReference type="Proteomes" id="UP000245212">
    <property type="component" value="Unassembled WGS sequence"/>
</dbReference>
<evidence type="ECO:0000313" key="9">
    <source>
        <dbReference type="EMBL" id="PWF21947.1"/>
    </source>
</evidence>
<dbReference type="InterPro" id="IPR022837">
    <property type="entry name" value="MsrQ-like"/>
</dbReference>
<accession>A0A2V1JZI6</accession>
<dbReference type="InterPro" id="IPR013130">
    <property type="entry name" value="Fe3_Rdtase_TM_dom"/>
</dbReference>
<dbReference type="GO" id="GO:0010181">
    <property type="term" value="F:FMN binding"/>
    <property type="evidence" value="ECO:0007669"/>
    <property type="project" value="UniProtKB-UniRule"/>
</dbReference>
<evidence type="ECO:0000256" key="7">
    <source>
        <dbReference type="HAMAP-Rule" id="MF_01207"/>
    </source>
</evidence>
<evidence type="ECO:0000256" key="1">
    <source>
        <dbReference type="ARBA" id="ARBA00004141"/>
    </source>
</evidence>
<feature type="transmembrane region" description="Helical" evidence="7">
    <location>
        <begin position="53"/>
        <end position="73"/>
    </location>
</feature>
<dbReference type="GO" id="GO:0030091">
    <property type="term" value="P:protein repair"/>
    <property type="evidence" value="ECO:0007669"/>
    <property type="project" value="UniProtKB-UniRule"/>
</dbReference>
<keyword evidence="10" id="KW-1185">Reference proteome</keyword>
<comment type="caution">
    <text evidence="9">The sequence shown here is derived from an EMBL/GenBank/DDBJ whole genome shotgun (WGS) entry which is preliminary data.</text>
</comment>
<dbReference type="PANTHER" id="PTHR36964:SF1">
    <property type="entry name" value="PROTEIN-METHIONINE-SULFOXIDE REDUCTASE HEME-BINDING SUBUNIT MSRQ"/>
    <property type="match status" value="1"/>
</dbReference>
<dbReference type="HAMAP" id="MF_01207">
    <property type="entry name" value="MsrQ"/>
    <property type="match status" value="1"/>
</dbReference>
<keyword evidence="7" id="KW-0479">Metal-binding</keyword>
<keyword evidence="7" id="KW-0249">Electron transport</keyword>
<keyword evidence="3 7" id="KW-0812">Transmembrane</keyword>
<proteinExistence type="inferred from homology"/>
<keyword evidence="5 7" id="KW-0408">Iron</keyword>
<keyword evidence="6 7" id="KW-0472">Membrane</keyword>
<comment type="function">
    <text evidence="7">Part of the MsrPQ system that repairs oxidized periplasmic proteins containing methionine sulfoxide residues (Met-O), using respiratory chain electrons. Thus protects these proteins from oxidative-stress damage caused by reactive species of oxygen and chlorine generated by the host defense mechanisms. MsrPQ is essential for the maintenance of envelope integrity under bleach stress, rescuing a wide series of structurally unrelated periplasmic proteins from methionine oxidation. MsrQ provides electrons for reduction to the reductase catalytic subunit MsrP, using the quinone pool of the respiratory chain.</text>
</comment>
<dbReference type="GO" id="GO:0005886">
    <property type="term" value="C:plasma membrane"/>
    <property type="evidence" value="ECO:0007669"/>
    <property type="project" value="UniProtKB-SubCell"/>
</dbReference>
<gene>
    <name evidence="7" type="primary">msrQ</name>
    <name evidence="9" type="ORF">DD235_13860</name>
</gene>
<comment type="subunit">
    <text evidence="7">Heterodimer of a catalytic subunit (MsrP) and a heme-binding subunit (MsrQ).</text>
</comment>
<keyword evidence="7" id="KW-1003">Cell membrane</keyword>
<dbReference type="GO" id="GO:0046872">
    <property type="term" value="F:metal ion binding"/>
    <property type="evidence" value="ECO:0007669"/>
    <property type="project" value="UniProtKB-KW"/>
</dbReference>
<dbReference type="GO" id="GO:0020037">
    <property type="term" value="F:heme binding"/>
    <property type="evidence" value="ECO:0007669"/>
    <property type="project" value="UniProtKB-UniRule"/>
</dbReference>
<comment type="cofactor">
    <cofactor evidence="7">
        <name>heme b</name>
        <dbReference type="ChEBI" id="CHEBI:60344"/>
    </cofactor>
    <text evidence="7">Binds 1 heme b (iron(II)-protoporphyrin IX) group per subunit.</text>
</comment>
<evidence type="ECO:0000259" key="8">
    <source>
        <dbReference type="Pfam" id="PF01794"/>
    </source>
</evidence>
<evidence type="ECO:0000256" key="6">
    <source>
        <dbReference type="ARBA" id="ARBA00023136"/>
    </source>
</evidence>
<evidence type="ECO:0000313" key="10">
    <source>
        <dbReference type="Proteomes" id="UP000245212"/>
    </source>
</evidence>
<name>A0A2V1JZI6_9BURK</name>
<feature type="transmembrane region" description="Helical" evidence="7">
    <location>
        <begin position="183"/>
        <end position="199"/>
    </location>
</feature>
<comment type="cofactor">
    <cofactor evidence="7">
        <name>FMN</name>
        <dbReference type="ChEBI" id="CHEBI:58210"/>
    </cofactor>
    <text evidence="7">Binds 1 FMN per subunit.</text>
</comment>
<feature type="domain" description="Ferric oxidoreductase" evidence="8">
    <location>
        <begin position="53"/>
        <end position="161"/>
    </location>
</feature>
<feature type="transmembrane region" description="Helical" evidence="7">
    <location>
        <begin position="85"/>
        <end position="103"/>
    </location>
</feature>
<keyword evidence="2 7" id="KW-0813">Transport</keyword>
<dbReference type="GO" id="GO:0016679">
    <property type="term" value="F:oxidoreductase activity, acting on diphenols and related substances as donors"/>
    <property type="evidence" value="ECO:0007669"/>
    <property type="project" value="TreeGrafter"/>
</dbReference>
<keyword evidence="7" id="KW-0288">FMN</keyword>
<feature type="transmembrane region" description="Helical" evidence="7">
    <location>
        <begin position="15"/>
        <end position="33"/>
    </location>
</feature>
<dbReference type="Pfam" id="PF01794">
    <property type="entry name" value="Ferric_reduct"/>
    <property type="match status" value="1"/>
</dbReference>
<keyword evidence="7" id="KW-0349">Heme</keyword>
<evidence type="ECO:0000256" key="2">
    <source>
        <dbReference type="ARBA" id="ARBA00022448"/>
    </source>
</evidence>
<keyword evidence="7" id="KW-0285">Flavoprotein</keyword>
<sequence>MSQRNRRGRARADRCIWWLAFLLGLLPLLRWLWLGATGALGFNPTEFLLRSSGTWTLVCLLVTLALTPARHLLGWQGAPRWRGMAGLFTFFYAVLHALAWSFFDHALVLRDMGADILQRPFIAVGVAVFVILLALAATSSKAAMRMLGRQWQRLHRLVYLAGGLAILHFWWHKAGKNDWLEPLLYGGVLVLLLAVRVVVKLRMRWRATHRSSLP</sequence>
<dbReference type="AlphaFoldDB" id="A0A2V1JZI6"/>
<feature type="transmembrane region" description="Helical" evidence="7">
    <location>
        <begin position="154"/>
        <end position="171"/>
    </location>
</feature>
<reference evidence="10" key="1">
    <citation type="submission" date="2018-05" db="EMBL/GenBank/DDBJ databases">
        <authorList>
            <person name="Li Y."/>
        </authorList>
    </citation>
    <scope>NUCLEOTIDE SEQUENCE [LARGE SCALE GENOMIC DNA]</scope>
    <source>
        <strain evidence="10">3d-2-2</strain>
    </source>
</reference>
<keyword evidence="4 7" id="KW-1133">Transmembrane helix</keyword>
<dbReference type="PANTHER" id="PTHR36964">
    <property type="entry name" value="PROTEIN-METHIONINE-SULFOXIDE REDUCTASE HEME-BINDING SUBUNIT MSRQ"/>
    <property type="match status" value="1"/>
</dbReference>
<protein>
    <recommendedName>
        <fullName evidence="7">Protein-methionine-sulfoxide reductase heme-binding subunit MsrQ</fullName>
    </recommendedName>
    <alternativeName>
        <fullName evidence="7">Flavocytochrome MsrQ</fullName>
    </alternativeName>
</protein>
<comment type="subcellular location">
    <subcellularLocation>
        <location evidence="7">Cell membrane</location>
        <topology evidence="7">Multi-pass membrane protein</topology>
    </subcellularLocation>
    <subcellularLocation>
        <location evidence="1">Membrane</location>
        <topology evidence="1">Multi-pass membrane protein</topology>
    </subcellularLocation>
</comment>
<feature type="transmembrane region" description="Helical" evidence="7">
    <location>
        <begin position="123"/>
        <end position="142"/>
    </location>
</feature>
<evidence type="ECO:0000256" key="3">
    <source>
        <dbReference type="ARBA" id="ARBA00022692"/>
    </source>
</evidence>
<dbReference type="EMBL" id="QETA01000006">
    <property type="protein sequence ID" value="PWF21947.1"/>
    <property type="molecule type" value="Genomic_DNA"/>
</dbReference>